<keyword evidence="4" id="KW-1185">Reference proteome</keyword>
<dbReference type="EMBL" id="JALNTZ010000002">
    <property type="protein sequence ID" value="KAJ3663700.1"/>
    <property type="molecule type" value="Genomic_DNA"/>
</dbReference>
<comment type="caution">
    <text evidence="3">The sequence shown here is derived from an EMBL/GenBank/DDBJ whole genome shotgun (WGS) entry which is preliminary data.</text>
</comment>
<accession>A0AA38IWH8</accession>
<evidence type="ECO:0000256" key="1">
    <source>
        <dbReference type="ARBA" id="ARBA00022837"/>
    </source>
</evidence>
<dbReference type="FunFam" id="1.10.238.10:FF:000028">
    <property type="entry name" value="Putative calcium-binding mitochondrial carrier protein scamc-2"/>
    <property type="match status" value="1"/>
</dbReference>
<organism evidence="3 4">
    <name type="scientific">Zophobas morio</name>
    <dbReference type="NCBI Taxonomy" id="2755281"/>
    <lineage>
        <taxon>Eukaryota</taxon>
        <taxon>Metazoa</taxon>
        <taxon>Ecdysozoa</taxon>
        <taxon>Arthropoda</taxon>
        <taxon>Hexapoda</taxon>
        <taxon>Insecta</taxon>
        <taxon>Pterygota</taxon>
        <taxon>Neoptera</taxon>
        <taxon>Endopterygota</taxon>
        <taxon>Coleoptera</taxon>
        <taxon>Polyphaga</taxon>
        <taxon>Cucujiformia</taxon>
        <taxon>Tenebrionidae</taxon>
        <taxon>Zophobas</taxon>
    </lineage>
</organism>
<dbReference type="AlphaFoldDB" id="A0AA38IWH8"/>
<gene>
    <name evidence="3" type="ORF">Zmor_007929</name>
</gene>
<evidence type="ECO:0000259" key="2">
    <source>
        <dbReference type="PROSITE" id="PS50222"/>
    </source>
</evidence>
<protein>
    <recommendedName>
        <fullName evidence="2">EF-hand domain-containing protein</fullName>
    </recommendedName>
</protein>
<evidence type="ECO:0000313" key="3">
    <source>
        <dbReference type="EMBL" id="KAJ3663700.1"/>
    </source>
</evidence>
<feature type="domain" description="EF-hand" evidence="2">
    <location>
        <begin position="104"/>
        <end position="139"/>
    </location>
</feature>
<dbReference type="InterPro" id="IPR018247">
    <property type="entry name" value="EF_Hand_1_Ca_BS"/>
</dbReference>
<dbReference type="InterPro" id="IPR002048">
    <property type="entry name" value="EF_hand_dom"/>
</dbReference>
<dbReference type="CDD" id="cd00051">
    <property type="entry name" value="EFh"/>
    <property type="match status" value="1"/>
</dbReference>
<reference evidence="3" key="1">
    <citation type="journal article" date="2023" name="G3 (Bethesda)">
        <title>Whole genome assemblies of Zophobas morio and Tenebrio molitor.</title>
        <authorList>
            <person name="Kaur S."/>
            <person name="Stinson S.A."/>
            <person name="diCenzo G.C."/>
        </authorList>
    </citation>
    <scope>NUCLEOTIDE SEQUENCE</scope>
    <source>
        <strain evidence="3">QUZm001</strain>
    </source>
</reference>
<dbReference type="SMART" id="SM00054">
    <property type="entry name" value="EFh"/>
    <property type="match status" value="2"/>
</dbReference>
<feature type="domain" description="EF-hand" evidence="2">
    <location>
        <begin position="68"/>
        <end position="103"/>
    </location>
</feature>
<proteinExistence type="predicted"/>
<dbReference type="SUPFAM" id="SSF47473">
    <property type="entry name" value="EF-hand"/>
    <property type="match status" value="1"/>
</dbReference>
<dbReference type="PROSITE" id="PS00018">
    <property type="entry name" value="EF_HAND_1"/>
    <property type="match status" value="1"/>
</dbReference>
<dbReference type="InterPro" id="IPR011992">
    <property type="entry name" value="EF-hand-dom_pair"/>
</dbReference>
<dbReference type="Gene3D" id="1.10.238.10">
    <property type="entry name" value="EF-hand"/>
    <property type="match status" value="1"/>
</dbReference>
<dbReference type="Pfam" id="PF13499">
    <property type="entry name" value="EF-hand_7"/>
    <property type="match status" value="1"/>
</dbReference>
<dbReference type="PROSITE" id="PS50222">
    <property type="entry name" value="EF_HAND_2"/>
    <property type="match status" value="2"/>
</dbReference>
<dbReference type="Proteomes" id="UP001168821">
    <property type="component" value="Unassembled WGS sequence"/>
</dbReference>
<sequence length="168" mass="19683">MNQSKSANVITRVISIYNVLGKPRDETITHTSQSRETHRIFSFQKFLKNSRSKEGDLSLADFIYYVREHEKNLRLHFSHLDTNKDGKIDLDELIRAFSDLGIPLDAMEAKKLLHRMDQDGSLNISYDEWRNFLLLAPNSQDIHELIRYWRHSTVSFSPATLTYLIMQL</sequence>
<evidence type="ECO:0000313" key="4">
    <source>
        <dbReference type="Proteomes" id="UP001168821"/>
    </source>
</evidence>
<dbReference type="GO" id="GO:0005509">
    <property type="term" value="F:calcium ion binding"/>
    <property type="evidence" value="ECO:0007669"/>
    <property type="project" value="InterPro"/>
</dbReference>
<keyword evidence="1" id="KW-0106">Calcium</keyword>
<name>A0AA38IWH8_9CUCU</name>